<comment type="caution">
    <text evidence="1">The sequence shown here is derived from an EMBL/GenBank/DDBJ whole genome shotgun (WGS) entry which is preliminary data.</text>
</comment>
<gene>
    <name evidence="1" type="ORF">OLEA9_A102390</name>
</gene>
<accession>A0A8S0T2J5</accession>
<dbReference type="EMBL" id="CACTIH010005614">
    <property type="protein sequence ID" value="CAA2999021.1"/>
    <property type="molecule type" value="Genomic_DNA"/>
</dbReference>
<sequence length="130" mass="14751">MDGPSDQHFEFSDVLVEELEGFADPTEKEAHIEGDSRNMSNYTADKIPCDGVEVISDFIGDNGLEGKMLGVENEIIVREVGMKFADEIEVFEFYKKYAYQVGFPVRKRNTKRGDDGMVQYVSFTCSRESQ</sequence>
<evidence type="ECO:0000313" key="2">
    <source>
        <dbReference type="Proteomes" id="UP000594638"/>
    </source>
</evidence>
<name>A0A8S0T2J5_OLEEU</name>
<dbReference type="OrthoDB" id="5301000at2759"/>
<dbReference type="PANTHER" id="PTHR46328">
    <property type="entry name" value="FAR-RED IMPAIRED RESPONSIVE (FAR1) FAMILY PROTEIN-RELATED"/>
    <property type="match status" value="1"/>
</dbReference>
<keyword evidence="2" id="KW-1185">Reference proteome</keyword>
<proteinExistence type="predicted"/>
<evidence type="ECO:0008006" key="3">
    <source>
        <dbReference type="Google" id="ProtNLM"/>
    </source>
</evidence>
<reference evidence="1 2" key="1">
    <citation type="submission" date="2019-12" db="EMBL/GenBank/DDBJ databases">
        <authorList>
            <person name="Alioto T."/>
            <person name="Alioto T."/>
            <person name="Gomez Garrido J."/>
        </authorList>
    </citation>
    <scope>NUCLEOTIDE SEQUENCE [LARGE SCALE GENOMIC DNA]</scope>
</reference>
<protein>
    <recommendedName>
        <fullName evidence="3">FAR1 domain-containing protein</fullName>
    </recommendedName>
</protein>
<dbReference type="AlphaFoldDB" id="A0A8S0T2J5"/>
<dbReference type="Proteomes" id="UP000594638">
    <property type="component" value="Unassembled WGS sequence"/>
</dbReference>
<organism evidence="1 2">
    <name type="scientific">Olea europaea subsp. europaea</name>
    <dbReference type="NCBI Taxonomy" id="158383"/>
    <lineage>
        <taxon>Eukaryota</taxon>
        <taxon>Viridiplantae</taxon>
        <taxon>Streptophyta</taxon>
        <taxon>Embryophyta</taxon>
        <taxon>Tracheophyta</taxon>
        <taxon>Spermatophyta</taxon>
        <taxon>Magnoliopsida</taxon>
        <taxon>eudicotyledons</taxon>
        <taxon>Gunneridae</taxon>
        <taxon>Pentapetalae</taxon>
        <taxon>asterids</taxon>
        <taxon>lamiids</taxon>
        <taxon>Lamiales</taxon>
        <taxon>Oleaceae</taxon>
        <taxon>Oleeae</taxon>
        <taxon>Olea</taxon>
    </lineage>
</organism>
<evidence type="ECO:0000313" key="1">
    <source>
        <dbReference type="EMBL" id="CAA2999021.1"/>
    </source>
</evidence>
<dbReference type="Gramene" id="OE9A102390T1">
    <property type="protein sequence ID" value="OE9A102390C1"/>
    <property type="gene ID" value="OE9A102390"/>
</dbReference>
<dbReference type="PANTHER" id="PTHR46328:SF35">
    <property type="entry name" value="PROTEIN FAR1-RELATED SEQUENCE 5-LIKE"/>
    <property type="match status" value="1"/>
</dbReference>